<dbReference type="InterPro" id="IPR047817">
    <property type="entry name" value="ABC2_TM_bact-type"/>
</dbReference>
<dbReference type="InterPro" id="IPR013525">
    <property type="entry name" value="ABC2_TM"/>
</dbReference>
<keyword evidence="6 7" id="KW-0472">Membrane</keyword>
<evidence type="ECO:0000256" key="1">
    <source>
        <dbReference type="ARBA" id="ARBA00004141"/>
    </source>
</evidence>
<dbReference type="NCBIfam" id="NF033858">
    <property type="entry name" value="ABC2_perm_RbbA"/>
    <property type="match status" value="1"/>
</dbReference>
<reference evidence="10" key="1">
    <citation type="submission" date="2017-12" db="EMBL/GenBank/DDBJ databases">
        <authorList>
            <person name="Martens C."/>
            <person name="Dahlstrom E."/>
            <person name="Barbian K."/>
            <person name="Sykora L."/>
            <person name="Ricklefs S."/>
            <person name="Bruno D."/>
            <person name="Anzick I."/>
            <person name="Myles I."/>
            <person name="Datta S.K."/>
        </authorList>
    </citation>
    <scope>NUCLEOTIDE SEQUENCE</scope>
    <source>
        <strain evidence="10">AD2</strain>
        <plasmid evidence="10">p2-AD2</plasmid>
    </source>
</reference>
<feature type="domain" description="ABC transporter" evidence="8">
    <location>
        <begin position="7"/>
        <end position="242"/>
    </location>
</feature>
<feature type="domain" description="ABC transmembrane type-2" evidence="9">
    <location>
        <begin position="672"/>
        <end position="905"/>
    </location>
</feature>
<dbReference type="GO" id="GO:0140359">
    <property type="term" value="F:ABC-type transporter activity"/>
    <property type="evidence" value="ECO:0007669"/>
    <property type="project" value="InterPro"/>
</dbReference>
<dbReference type="RefSeq" id="WP_099780951.1">
    <property type="nucleotide sequence ID" value="NZ_CP025187.1"/>
</dbReference>
<dbReference type="EMBL" id="CP025187">
    <property type="protein sequence ID" value="AWV20165.1"/>
    <property type="molecule type" value="Genomic_DNA"/>
</dbReference>
<evidence type="ECO:0000256" key="7">
    <source>
        <dbReference type="SAM" id="Phobius"/>
    </source>
</evidence>
<feature type="transmembrane region" description="Helical" evidence="7">
    <location>
        <begin position="795"/>
        <end position="816"/>
    </location>
</feature>
<evidence type="ECO:0000256" key="5">
    <source>
        <dbReference type="ARBA" id="ARBA00022989"/>
    </source>
</evidence>
<dbReference type="InterPro" id="IPR017871">
    <property type="entry name" value="ABC_transporter-like_CS"/>
</dbReference>
<name>A0A4Y1MQ92_9PROT</name>
<dbReference type="PANTHER" id="PTHR43038">
    <property type="entry name" value="ATP-BINDING CASSETTE, SUB-FAMILY H, MEMBER 1"/>
    <property type="match status" value="1"/>
</dbReference>
<sequence length="907" mass="97900">MTAAPVASLHGVRHHYGKVAALDGVTLEIPAGVMAGLVGPDGVGKSTLLGLLAGVRRPQEGEIVALGGDLRDPSVLTGARQRIAYMPQGLGRNLYQTLSVAENIDYFARLFGQGARERQQRIAGLTHATGLSRFLDRPAGKLSGGMKQKLSLCCALVRDPDLLILDEPTTGVDPLSRRQFWTLIDRLRGRRPQMSVLVATAYMDEAQRFDWLAAMDAGKVIATGSPAAILERTGSRTLDEAFIALMPEDRRRGYQPVVITPPPPPKPGEAPVIEAKGLTKRFGDFVAVDHVNLSVRRGEIFGFLGSNGSGKSTTMRMLTGLLPASEGEARILGQRPGSGGDARRHVGYMSQSFSLYGELTVRQNLQLHADLFHLPRDRAAARLARVMQDFDLEGVADAAPESLPLGVRQRLQLAAAMVHEPELLILDEPTSGVDPVARDLFWRHLLRLSREQEVTIFISTHFMNEAERCDRISLQHAGRILAMGPPAELVAQRHAASLEEAFIGWLEEAAGTDEAGGDLPAPMPGTRQDGFARFFNPRRLLACAWREALELLRDPVRLAFALLGPVLLTIAFGFGISFDVENLPYAVLDGDRTPESRGLLESFAGSRYFSEQPPLADAGAAEARLRAARIALAVEIPPGFGHDLRRGDRPEVAVSIDGAMPFRAETARSYVLGLAQTWLRDQEALSPLSRSPELLTLEPRFHYNQAFRSVVAIVPGVIMLMLMLIPAMLAAVGVVREKESGAIANFRATPVTAPEFLIGKQIPYIGVALTSFVMLLFVARMIFDVPVLGSGPALAMGAALYVLASTGFGLLVSTFVSSQVAAIFAAAILSIVPAVNFSGLLVPTASLTGPARGIGLAFPASWFQQISVGAMSKGLHFSELWHNHLMLAGFAVLFIAASTLLLRKQEP</sequence>
<dbReference type="InterPro" id="IPR027417">
    <property type="entry name" value="P-loop_NTPase"/>
</dbReference>
<comment type="subcellular location">
    <subcellularLocation>
        <location evidence="1">Membrane</location>
        <topology evidence="1">Multi-pass membrane protein</topology>
    </subcellularLocation>
</comment>
<keyword evidence="3" id="KW-0547">Nucleotide-binding</keyword>
<evidence type="ECO:0000256" key="6">
    <source>
        <dbReference type="ARBA" id="ARBA00023136"/>
    </source>
</evidence>
<evidence type="ECO:0000259" key="8">
    <source>
        <dbReference type="PROSITE" id="PS50893"/>
    </source>
</evidence>
<feature type="transmembrane region" description="Helical" evidence="7">
    <location>
        <begin position="762"/>
        <end position="783"/>
    </location>
</feature>
<dbReference type="GO" id="GO:0016020">
    <property type="term" value="C:membrane"/>
    <property type="evidence" value="ECO:0007669"/>
    <property type="project" value="UniProtKB-SubCell"/>
</dbReference>
<keyword evidence="5 7" id="KW-1133">Transmembrane helix</keyword>
<dbReference type="PROSITE" id="PS51012">
    <property type="entry name" value="ABC_TM2"/>
    <property type="match status" value="1"/>
</dbReference>
<dbReference type="InterPro" id="IPR003593">
    <property type="entry name" value="AAA+_ATPase"/>
</dbReference>
<feature type="transmembrane region" description="Helical" evidence="7">
    <location>
        <begin position="710"/>
        <end position="735"/>
    </location>
</feature>
<keyword evidence="2 7" id="KW-0812">Transmembrane</keyword>
<evidence type="ECO:0000259" key="9">
    <source>
        <dbReference type="PROSITE" id="PS51012"/>
    </source>
</evidence>
<dbReference type="AlphaFoldDB" id="A0A4Y1MQ92"/>
<evidence type="ECO:0000256" key="2">
    <source>
        <dbReference type="ARBA" id="ARBA00022692"/>
    </source>
</evidence>
<gene>
    <name evidence="10" type="ORF">RADP37_04182</name>
</gene>
<protein>
    <submittedName>
        <fullName evidence="10">Export ABC transporter permease protein</fullName>
    </submittedName>
</protein>
<evidence type="ECO:0000256" key="3">
    <source>
        <dbReference type="ARBA" id="ARBA00022741"/>
    </source>
</evidence>
<feature type="transmembrane region" description="Helical" evidence="7">
    <location>
        <begin position="822"/>
        <end position="842"/>
    </location>
</feature>
<feature type="domain" description="ABC transporter" evidence="8">
    <location>
        <begin position="273"/>
        <end position="502"/>
    </location>
</feature>
<dbReference type="PANTHER" id="PTHR43038:SF4">
    <property type="entry name" value="RIBOSOME-ASSOCIATED ATPASE"/>
    <property type="match status" value="1"/>
</dbReference>
<geneLocation type="plasmid" evidence="10">
    <name>p2-AD2</name>
</geneLocation>
<dbReference type="PROSITE" id="PS00211">
    <property type="entry name" value="ABC_TRANSPORTER_1"/>
    <property type="match status" value="1"/>
</dbReference>
<dbReference type="SMART" id="SM00382">
    <property type="entry name" value="AAA"/>
    <property type="match status" value="2"/>
</dbReference>
<dbReference type="InterPro" id="IPR003439">
    <property type="entry name" value="ABC_transporter-like_ATP-bd"/>
</dbReference>
<keyword evidence="10" id="KW-0614">Plasmid</keyword>
<proteinExistence type="predicted"/>
<dbReference type="Pfam" id="PF12698">
    <property type="entry name" value="ABC2_membrane_3"/>
    <property type="match status" value="1"/>
</dbReference>
<dbReference type="InterPro" id="IPR047651">
    <property type="entry name" value="ABC2_perm_RbbA"/>
</dbReference>
<dbReference type="PROSITE" id="PS50893">
    <property type="entry name" value="ABC_TRANSPORTER_2"/>
    <property type="match status" value="2"/>
</dbReference>
<dbReference type="Gene3D" id="3.40.1710.10">
    <property type="entry name" value="abc type-2 transporter like domain"/>
    <property type="match status" value="1"/>
</dbReference>
<dbReference type="SUPFAM" id="SSF52540">
    <property type="entry name" value="P-loop containing nucleoside triphosphate hydrolases"/>
    <property type="match status" value="2"/>
</dbReference>
<dbReference type="GO" id="GO:0016887">
    <property type="term" value="F:ATP hydrolysis activity"/>
    <property type="evidence" value="ECO:0007669"/>
    <property type="project" value="InterPro"/>
</dbReference>
<dbReference type="Pfam" id="PF00005">
    <property type="entry name" value="ABC_tran"/>
    <property type="match status" value="2"/>
</dbReference>
<feature type="transmembrane region" description="Helical" evidence="7">
    <location>
        <begin position="884"/>
        <end position="902"/>
    </location>
</feature>
<dbReference type="GO" id="GO:0005524">
    <property type="term" value="F:ATP binding"/>
    <property type="evidence" value="ECO:0007669"/>
    <property type="project" value="UniProtKB-KW"/>
</dbReference>
<evidence type="ECO:0000313" key="10">
    <source>
        <dbReference type="EMBL" id="AWV20165.1"/>
    </source>
</evidence>
<dbReference type="Gene3D" id="3.40.50.300">
    <property type="entry name" value="P-loop containing nucleotide triphosphate hydrolases"/>
    <property type="match status" value="2"/>
</dbReference>
<keyword evidence="4" id="KW-0067">ATP-binding</keyword>
<accession>A0A4Y1MQ92</accession>
<evidence type="ECO:0000256" key="4">
    <source>
        <dbReference type="ARBA" id="ARBA00022840"/>
    </source>
</evidence>
<organism evidence="10">
    <name type="scientific">Roseomonas mucosa</name>
    <dbReference type="NCBI Taxonomy" id="207340"/>
    <lineage>
        <taxon>Bacteria</taxon>
        <taxon>Pseudomonadati</taxon>
        <taxon>Pseudomonadota</taxon>
        <taxon>Alphaproteobacteria</taxon>
        <taxon>Acetobacterales</taxon>
        <taxon>Roseomonadaceae</taxon>
        <taxon>Roseomonas</taxon>
    </lineage>
</organism>
<dbReference type="CDD" id="cd03230">
    <property type="entry name" value="ABC_DR_subfamily_A"/>
    <property type="match status" value="2"/>
</dbReference>